<dbReference type="InterPro" id="IPR013551">
    <property type="entry name" value="YicC-like_C"/>
</dbReference>
<evidence type="ECO:0000313" key="9">
    <source>
        <dbReference type="Proteomes" id="UP000323671"/>
    </source>
</evidence>
<dbReference type="NCBIfam" id="TIGR00255">
    <property type="entry name" value="YicC/YloC family endoribonuclease"/>
    <property type="match status" value="1"/>
</dbReference>
<dbReference type="Pfam" id="PF08340">
    <property type="entry name" value="YicC-like_C"/>
    <property type="match status" value="1"/>
</dbReference>
<dbReference type="Proteomes" id="UP000323671">
    <property type="component" value="Chromosome"/>
</dbReference>
<evidence type="ECO:0000256" key="4">
    <source>
        <dbReference type="ARBA" id="ARBA00022801"/>
    </source>
</evidence>
<dbReference type="GO" id="GO:0004521">
    <property type="term" value="F:RNA endonuclease activity"/>
    <property type="evidence" value="ECO:0007669"/>
    <property type="project" value="InterPro"/>
</dbReference>
<dbReference type="Pfam" id="PF03755">
    <property type="entry name" value="YicC-like_N"/>
    <property type="match status" value="1"/>
</dbReference>
<evidence type="ECO:0000256" key="3">
    <source>
        <dbReference type="ARBA" id="ARBA00022759"/>
    </source>
</evidence>
<keyword evidence="2" id="KW-0540">Nuclease</keyword>
<evidence type="ECO:0000256" key="5">
    <source>
        <dbReference type="ARBA" id="ARBA00035648"/>
    </source>
</evidence>
<accession>A0A5C1E4E5</accession>
<organism evidence="8 9">
    <name type="scientific">Oryzomicrobium terrae</name>
    <dbReference type="NCBI Taxonomy" id="1735038"/>
    <lineage>
        <taxon>Bacteria</taxon>
        <taxon>Pseudomonadati</taxon>
        <taxon>Pseudomonadota</taxon>
        <taxon>Betaproteobacteria</taxon>
        <taxon>Rhodocyclales</taxon>
        <taxon>Rhodocyclaceae</taxon>
        <taxon>Oryzomicrobium</taxon>
    </lineage>
</organism>
<evidence type="ECO:0000313" key="8">
    <source>
        <dbReference type="EMBL" id="QEL63723.1"/>
    </source>
</evidence>
<dbReference type="AlphaFoldDB" id="A0A5C1E4E5"/>
<evidence type="ECO:0000259" key="7">
    <source>
        <dbReference type="Pfam" id="PF08340"/>
    </source>
</evidence>
<dbReference type="RefSeq" id="WP_054619671.1">
    <property type="nucleotide sequence ID" value="NZ_CP022579.1"/>
</dbReference>
<dbReference type="GO" id="GO:0016787">
    <property type="term" value="F:hydrolase activity"/>
    <property type="evidence" value="ECO:0007669"/>
    <property type="project" value="UniProtKB-KW"/>
</dbReference>
<reference evidence="8 9" key="1">
    <citation type="submission" date="2017-07" db="EMBL/GenBank/DDBJ databases">
        <title>Complete genome sequence of Oryzomicrobium terrae TPP412.</title>
        <authorList>
            <person name="Chiu L.-W."/>
            <person name="Lo K.-J."/>
            <person name="Tsai Y.-M."/>
            <person name="Lin S.-S."/>
            <person name="Kuo C.-H."/>
            <person name="Liu C.-T."/>
        </authorList>
    </citation>
    <scope>NUCLEOTIDE SEQUENCE [LARGE SCALE GENOMIC DNA]</scope>
    <source>
        <strain evidence="8 9">TPP412</strain>
    </source>
</reference>
<evidence type="ECO:0000256" key="2">
    <source>
        <dbReference type="ARBA" id="ARBA00022722"/>
    </source>
</evidence>
<sequence length="290" mass="32289">MIASMTGYSARIRDIGRGALHLELKSVNSRFLDLFFRLGDDMRGFEPLLRERIAARASRGKLECRLYFVPAATVSAQEPNSEAIARLVRWQSLVQSHSPDAPPLTTGEILRWPGVFAEESLDGEALAAAVSALIDEALDDFTASRRREGEKLAAMIRERTARIREIVALVEPEMPAAQAALEEKLRQRLVDALGDEGRVDDDRIRQEIVLYATKVDVAEELSRLRTHADEVDRILKAGGASGKRLDFLMQELNREANTLGSKAATPVVTSTSMELKLLIEQIREQVQNLE</sequence>
<keyword evidence="4" id="KW-0378">Hydrolase</keyword>
<keyword evidence="3" id="KW-0255">Endonuclease</keyword>
<evidence type="ECO:0000256" key="1">
    <source>
        <dbReference type="ARBA" id="ARBA00001968"/>
    </source>
</evidence>
<evidence type="ECO:0008006" key="10">
    <source>
        <dbReference type="Google" id="ProtNLM"/>
    </source>
</evidence>
<comment type="cofactor">
    <cofactor evidence="1">
        <name>a divalent metal cation</name>
        <dbReference type="ChEBI" id="CHEBI:60240"/>
    </cofactor>
</comment>
<feature type="domain" description="Endoribonuclease YicC-like N-terminal" evidence="6">
    <location>
        <begin position="2"/>
        <end position="153"/>
    </location>
</feature>
<dbReference type="KEGG" id="otr:OTERR_02470"/>
<comment type="similarity">
    <text evidence="5">Belongs to the YicC/YloC family.</text>
</comment>
<evidence type="ECO:0000259" key="6">
    <source>
        <dbReference type="Pfam" id="PF03755"/>
    </source>
</evidence>
<dbReference type="EMBL" id="CP022579">
    <property type="protein sequence ID" value="QEL63723.1"/>
    <property type="molecule type" value="Genomic_DNA"/>
</dbReference>
<dbReference type="InterPro" id="IPR013527">
    <property type="entry name" value="YicC-like_N"/>
</dbReference>
<keyword evidence="9" id="KW-1185">Reference proteome</keyword>
<gene>
    <name evidence="8" type="ORF">OTERR_02470</name>
</gene>
<proteinExistence type="inferred from homology"/>
<name>A0A5C1E4E5_9RHOO</name>
<protein>
    <recommendedName>
        <fullName evidence="10">YicC family protein</fullName>
    </recommendedName>
</protein>
<dbReference type="InterPro" id="IPR005229">
    <property type="entry name" value="YicC/YloC-like"/>
</dbReference>
<dbReference type="PANTHER" id="PTHR30636:SF3">
    <property type="entry name" value="UPF0701 PROTEIN YICC"/>
    <property type="match status" value="1"/>
</dbReference>
<dbReference type="PANTHER" id="PTHR30636">
    <property type="entry name" value="UPF0701 PROTEIN YICC"/>
    <property type="match status" value="1"/>
</dbReference>
<feature type="domain" description="Endoribonuclease YicC-like C-terminal" evidence="7">
    <location>
        <begin position="171"/>
        <end position="290"/>
    </location>
</feature>